<dbReference type="EMBL" id="JBHTCP010000006">
    <property type="protein sequence ID" value="MFC7370765.1"/>
    <property type="molecule type" value="Genomic_DNA"/>
</dbReference>
<feature type="binding site" evidence="6">
    <location>
        <position position="108"/>
    </location>
    <ligand>
        <name>S-adenosyl-L-methionine</name>
        <dbReference type="ChEBI" id="CHEBI:59789"/>
    </ligand>
</feature>
<sequence length="159" mass="17653">MNISIISVGKLKEKYLKMGIDEYLKRLGPYAKIDVIEVPDEKAPENLSENEMEMVKNAEGERILSKIGADVHVVAMAIEGKAVSSEDLAANLDRLATYGKSKVAFVIGGSLGLSAAVMKRANEKISFGKITYPHQLMKLVLVEQIYRAFRINRGEPYHK</sequence>
<dbReference type="SUPFAM" id="SSF75217">
    <property type="entry name" value="alpha/beta knot"/>
    <property type="match status" value="1"/>
</dbReference>
<protein>
    <recommendedName>
        <fullName evidence="6">Ribosomal RNA large subunit methyltransferase H</fullName>
        <ecNumber evidence="6">2.1.1.177</ecNumber>
    </recommendedName>
    <alternativeName>
        <fullName evidence="6">23S rRNA (pseudouridine1915-N3)-methyltransferase</fullName>
    </alternativeName>
    <alternativeName>
        <fullName evidence="6">23S rRNA m3Psi1915 methyltransferase</fullName>
    </alternativeName>
    <alternativeName>
        <fullName evidence="6">rRNA (pseudouridine-N3-)-methyltransferase RlmH</fullName>
    </alternativeName>
</protein>
<keyword evidence="2 6" id="KW-0489">Methyltransferase</keyword>
<organism evidence="7 8">
    <name type="scientific">Fictibacillus iocasae</name>
    <dbReference type="NCBI Taxonomy" id="2715437"/>
    <lineage>
        <taxon>Bacteria</taxon>
        <taxon>Bacillati</taxon>
        <taxon>Bacillota</taxon>
        <taxon>Bacilli</taxon>
        <taxon>Bacillales</taxon>
        <taxon>Fictibacillaceae</taxon>
        <taxon>Fictibacillus</taxon>
    </lineage>
</organism>
<dbReference type="PIRSF" id="PIRSF004505">
    <property type="entry name" value="MT_bac"/>
    <property type="match status" value="1"/>
</dbReference>
<dbReference type="InterPro" id="IPR003742">
    <property type="entry name" value="RlmH-like"/>
</dbReference>
<dbReference type="PANTHER" id="PTHR33603">
    <property type="entry name" value="METHYLTRANSFERASE"/>
    <property type="match status" value="1"/>
</dbReference>
<name>A0ABW2NJD6_9BACL</name>
<dbReference type="Pfam" id="PF02590">
    <property type="entry name" value="SPOUT_MTase"/>
    <property type="match status" value="1"/>
</dbReference>
<evidence type="ECO:0000256" key="4">
    <source>
        <dbReference type="ARBA" id="ARBA00022691"/>
    </source>
</evidence>
<dbReference type="PANTHER" id="PTHR33603:SF1">
    <property type="entry name" value="RIBOSOMAL RNA LARGE SUBUNIT METHYLTRANSFERASE H"/>
    <property type="match status" value="1"/>
</dbReference>
<keyword evidence="8" id="KW-1185">Reference proteome</keyword>
<feature type="binding site" evidence="6">
    <location>
        <begin position="127"/>
        <end position="132"/>
    </location>
    <ligand>
        <name>S-adenosyl-L-methionine</name>
        <dbReference type="ChEBI" id="CHEBI:59789"/>
    </ligand>
</feature>
<dbReference type="GO" id="GO:0008168">
    <property type="term" value="F:methyltransferase activity"/>
    <property type="evidence" value="ECO:0007669"/>
    <property type="project" value="UniProtKB-KW"/>
</dbReference>
<dbReference type="Proteomes" id="UP001596549">
    <property type="component" value="Unassembled WGS sequence"/>
</dbReference>
<comment type="function">
    <text evidence="6">Specifically methylates the pseudouridine at position 1915 (m3Psi1915) in 23S rRNA.</text>
</comment>
<dbReference type="CDD" id="cd18081">
    <property type="entry name" value="RlmH-like"/>
    <property type="match status" value="1"/>
</dbReference>
<evidence type="ECO:0000256" key="3">
    <source>
        <dbReference type="ARBA" id="ARBA00022679"/>
    </source>
</evidence>
<dbReference type="InterPro" id="IPR029026">
    <property type="entry name" value="tRNA_m1G_MTases_N"/>
</dbReference>
<gene>
    <name evidence="6 7" type="primary">rlmH</name>
    <name evidence="7" type="ORF">ACFQPF_03655</name>
</gene>
<proteinExistence type="inferred from homology"/>
<evidence type="ECO:0000256" key="2">
    <source>
        <dbReference type="ARBA" id="ARBA00022603"/>
    </source>
</evidence>
<dbReference type="GO" id="GO:0032259">
    <property type="term" value="P:methylation"/>
    <property type="evidence" value="ECO:0007669"/>
    <property type="project" value="UniProtKB-KW"/>
</dbReference>
<reference evidence="8" key="1">
    <citation type="journal article" date="2019" name="Int. J. Syst. Evol. Microbiol.">
        <title>The Global Catalogue of Microorganisms (GCM) 10K type strain sequencing project: providing services to taxonomists for standard genome sequencing and annotation.</title>
        <authorList>
            <consortium name="The Broad Institute Genomics Platform"/>
            <consortium name="The Broad Institute Genome Sequencing Center for Infectious Disease"/>
            <person name="Wu L."/>
            <person name="Ma J."/>
        </authorList>
    </citation>
    <scope>NUCLEOTIDE SEQUENCE [LARGE SCALE GENOMIC DNA]</scope>
    <source>
        <strain evidence="8">NBRC 106396</strain>
    </source>
</reference>
<evidence type="ECO:0000256" key="5">
    <source>
        <dbReference type="ARBA" id="ARBA00038303"/>
    </source>
</evidence>
<comment type="catalytic activity">
    <reaction evidence="6">
        <text>pseudouridine(1915) in 23S rRNA + S-adenosyl-L-methionine = N(3)-methylpseudouridine(1915) in 23S rRNA + S-adenosyl-L-homocysteine + H(+)</text>
        <dbReference type="Rhea" id="RHEA:42752"/>
        <dbReference type="Rhea" id="RHEA-COMP:10221"/>
        <dbReference type="Rhea" id="RHEA-COMP:10222"/>
        <dbReference type="ChEBI" id="CHEBI:15378"/>
        <dbReference type="ChEBI" id="CHEBI:57856"/>
        <dbReference type="ChEBI" id="CHEBI:59789"/>
        <dbReference type="ChEBI" id="CHEBI:65314"/>
        <dbReference type="ChEBI" id="CHEBI:74486"/>
        <dbReference type="EC" id="2.1.1.177"/>
    </reaction>
</comment>
<evidence type="ECO:0000256" key="6">
    <source>
        <dbReference type="HAMAP-Rule" id="MF_00658"/>
    </source>
</evidence>
<dbReference type="Gene3D" id="3.40.1280.10">
    <property type="match status" value="1"/>
</dbReference>
<dbReference type="HAMAP" id="MF_00658">
    <property type="entry name" value="23SrRNA_methyltr_H"/>
    <property type="match status" value="1"/>
</dbReference>
<keyword evidence="6" id="KW-0963">Cytoplasm</keyword>
<evidence type="ECO:0000313" key="7">
    <source>
        <dbReference type="EMBL" id="MFC7370765.1"/>
    </source>
</evidence>
<keyword evidence="4 6" id="KW-0949">S-adenosyl-L-methionine</keyword>
<keyword evidence="1 6" id="KW-0698">rRNA processing</keyword>
<comment type="similarity">
    <text evidence="5 6">Belongs to the RNA methyltransferase RlmH family.</text>
</comment>
<dbReference type="InterPro" id="IPR029028">
    <property type="entry name" value="Alpha/beta_knot_MTases"/>
</dbReference>
<comment type="subunit">
    <text evidence="6">Homodimer.</text>
</comment>
<keyword evidence="3 6" id="KW-0808">Transferase</keyword>
<comment type="subcellular location">
    <subcellularLocation>
        <location evidence="6">Cytoplasm</location>
    </subcellularLocation>
</comment>
<comment type="caution">
    <text evidence="7">The sequence shown here is derived from an EMBL/GenBank/DDBJ whole genome shotgun (WGS) entry which is preliminary data.</text>
</comment>
<dbReference type="NCBIfam" id="TIGR00246">
    <property type="entry name" value="tRNA_RlmH_YbeA"/>
    <property type="match status" value="1"/>
</dbReference>
<evidence type="ECO:0000313" key="8">
    <source>
        <dbReference type="Proteomes" id="UP001596549"/>
    </source>
</evidence>
<accession>A0ABW2NJD6</accession>
<dbReference type="EC" id="2.1.1.177" evidence="6"/>
<comment type="caution">
    <text evidence="6">Lacks conserved residue(s) required for the propagation of feature annotation.</text>
</comment>
<dbReference type="NCBIfam" id="NF000985">
    <property type="entry name" value="PRK00103.1-3"/>
    <property type="match status" value="1"/>
</dbReference>
<dbReference type="RefSeq" id="WP_379746678.1">
    <property type="nucleotide sequence ID" value="NZ_JBHTCP010000006.1"/>
</dbReference>
<evidence type="ECO:0000256" key="1">
    <source>
        <dbReference type="ARBA" id="ARBA00022552"/>
    </source>
</evidence>